<protein>
    <submittedName>
        <fullName evidence="2">Isocitrate lyase/phosphoenolpyruvate mutase family protein</fullName>
    </submittedName>
</protein>
<dbReference type="PANTHER" id="PTHR42905">
    <property type="entry name" value="PHOSPHOENOLPYRUVATE CARBOXYLASE"/>
    <property type="match status" value="1"/>
</dbReference>
<dbReference type="RefSeq" id="WP_255387830.1">
    <property type="nucleotide sequence ID" value="NZ_CP101508.1"/>
</dbReference>
<sequence>MHTFTQLHQQATPLLIGNVWDAASARCAEQAGYQALGTSSAAIASLLGYDDGEQMPFHELVFMVRRIASATLLPLSVDIEAGYSQSPEIIADHIQQLAELGVVGINFEDSRVETNRHLCDANEFATLLLNVREILQQRQVEIFINVRCDTFLLGVDEARAETIKRAQLYQASGADGLFVPCITQPDDIQAVAEATKLPLNVMAMPDLPGFEILAELGVKRISTGNFAFERMYTHLSHQLVEMKQHGSCAALFS</sequence>
<accession>A0ABY5GCV5</accession>
<dbReference type="Pfam" id="PF13714">
    <property type="entry name" value="PEP_mutase"/>
    <property type="match status" value="1"/>
</dbReference>
<keyword evidence="3" id="KW-1185">Reference proteome</keyword>
<dbReference type="InterPro" id="IPR015813">
    <property type="entry name" value="Pyrv/PenolPyrv_kinase-like_dom"/>
</dbReference>
<dbReference type="EMBL" id="CP101508">
    <property type="protein sequence ID" value="UTV26620.1"/>
    <property type="molecule type" value="Genomic_DNA"/>
</dbReference>
<name>A0ABY5GCV5_9GAMM</name>
<keyword evidence="2" id="KW-0456">Lyase</keyword>
<proteinExistence type="predicted"/>
<dbReference type="InterPro" id="IPR040442">
    <property type="entry name" value="Pyrv_kinase-like_dom_sf"/>
</dbReference>
<organism evidence="2 3">
    <name type="scientific">Photobacterium atrarenae</name>
    <dbReference type="NCBI Taxonomy" id="865757"/>
    <lineage>
        <taxon>Bacteria</taxon>
        <taxon>Pseudomonadati</taxon>
        <taxon>Pseudomonadota</taxon>
        <taxon>Gammaproteobacteria</taxon>
        <taxon>Vibrionales</taxon>
        <taxon>Vibrionaceae</taxon>
        <taxon>Photobacterium</taxon>
    </lineage>
</organism>
<dbReference type="PANTHER" id="PTHR42905:SF16">
    <property type="entry name" value="CARBOXYPHOSPHONOENOLPYRUVATE PHOSPHONOMUTASE-LIKE PROTEIN (AFU_ORTHOLOGUE AFUA_5G07230)"/>
    <property type="match status" value="1"/>
</dbReference>
<dbReference type="InterPro" id="IPR039556">
    <property type="entry name" value="ICL/PEPM"/>
</dbReference>
<dbReference type="SUPFAM" id="SSF51621">
    <property type="entry name" value="Phosphoenolpyruvate/pyruvate domain"/>
    <property type="match status" value="1"/>
</dbReference>
<dbReference type="GO" id="GO:0016829">
    <property type="term" value="F:lyase activity"/>
    <property type="evidence" value="ECO:0007669"/>
    <property type="project" value="UniProtKB-KW"/>
</dbReference>
<dbReference type="Proteomes" id="UP001057998">
    <property type="component" value="Chromosome 1"/>
</dbReference>
<reference evidence="2" key="1">
    <citation type="submission" date="2022-07" db="EMBL/GenBank/DDBJ databases">
        <title>Genome sequencing of Photobacterium atrarenae GJH2-4.</title>
        <authorList>
            <person name="Park S.-J."/>
        </authorList>
    </citation>
    <scope>NUCLEOTIDE SEQUENCE</scope>
    <source>
        <strain evidence="2">GJH2-4</strain>
    </source>
</reference>
<gene>
    <name evidence="2" type="ORF">NNL38_09600</name>
</gene>
<evidence type="ECO:0000313" key="3">
    <source>
        <dbReference type="Proteomes" id="UP001057998"/>
    </source>
</evidence>
<evidence type="ECO:0000313" key="2">
    <source>
        <dbReference type="EMBL" id="UTV26620.1"/>
    </source>
</evidence>
<dbReference type="Gene3D" id="3.20.20.60">
    <property type="entry name" value="Phosphoenolpyruvate-binding domains"/>
    <property type="match status" value="1"/>
</dbReference>
<dbReference type="CDD" id="cd00377">
    <property type="entry name" value="ICL_PEPM"/>
    <property type="match status" value="1"/>
</dbReference>
<evidence type="ECO:0000256" key="1">
    <source>
        <dbReference type="ARBA" id="ARBA00022723"/>
    </source>
</evidence>
<keyword evidence="1" id="KW-0479">Metal-binding</keyword>